<dbReference type="Proteomes" id="UP001500665">
    <property type="component" value="Unassembled WGS sequence"/>
</dbReference>
<evidence type="ECO:0000313" key="1">
    <source>
        <dbReference type="EMBL" id="GAA0961160.1"/>
    </source>
</evidence>
<protein>
    <submittedName>
        <fullName evidence="1">Uncharacterized protein</fullName>
    </submittedName>
</protein>
<organism evidence="1 2">
    <name type="scientific">Actinocorallia libanotica</name>
    <dbReference type="NCBI Taxonomy" id="46162"/>
    <lineage>
        <taxon>Bacteria</taxon>
        <taxon>Bacillati</taxon>
        <taxon>Actinomycetota</taxon>
        <taxon>Actinomycetes</taxon>
        <taxon>Streptosporangiales</taxon>
        <taxon>Thermomonosporaceae</taxon>
        <taxon>Actinocorallia</taxon>
    </lineage>
</organism>
<gene>
    <name evidence="1" type="ORF">GCM10009550_53330</name>
</gene>
<dbReference type="EMBL" id="BAAAHH010000025">
    <property type="protein sequence ID" value="GAA0961160.1"/>
    <property type="molecule type" value="Genomic_DNA"/>
</dbReference>
<proteinExistence type="predicted"/>
<accession>A0ABP4C5V4</accession>
<evidence type="ECO:0000313" key="2">
    <source>
        <dbReference type="Proteomes" id="UP001500665"/>
    </source>
</evidence>
<reference evidence="2" key="1">
    <citation type="journal article" date="2019" name="Int. J. Syst. Evol. Microbiol.">
        <title>The Global Catalogue of Microorganisms (GCM) 10K type strain sequencing project: providing services to taxonomists for standard genome sequencing and annotation.</title>
        <authorList>
            <consortium name="The Broad Institute Genomics Platform"/>
            <consortium name="The Broad Institute Genome Sequencing Center for Infectious Disease"/>
            <person name="Wu L."/>
            <person name="Ma J."/>
        </authorList>
    </citation>
    <scope>NUCLEOTIDE SEQUENCE [LARGE SCALE GENOMIC DNA]</scope>
    <source>
        <strain evidence="2">JCM 10696</strain>
    </source>
</reference>
<comment type="caution">
    <text evidence="1">The sequence shown here is derived from an EMBL/GenBank/DDBJ whole genome shotgun (WGS) entry which is preliminary data.</text>
</comment>
<keyword evidence="2" id="KW-1185">Reference proteome</keyword>
<name>A0ABP4C5V4_9ACTN</name>
<dbReference type="RefSeq" id="WP_344243707.1">
    <property type="nucleotide sequence ID" value="NZ_BAAAHH010000025.1"/>
</dbReference>
<sequence length="287" mass="29554">MENTAFGTRERALLLGLMTLGGEASNPELRDHIGDALDGAARRKALSLGLVEGEKRGRSFHHKLTDKGWAWCVAELSNTPPARGGSFARTLYAVLATLDGYLDATDLSLGEFITTSRKATAAPLPADPEADDALGALAAGGTDVAASSSSGLAALAFDASAASGTDLAASTATVSAAVSTAAVGAVASTAAVGTAAEGAGTDLADLVREAYWRLAREPQDWVSLTRLRPLLGNASRQEVDETLRRMERLPDVHLVPEADQKTLTGDDRAAAVLVGGVSKHLLAIEAP</sequence>